<sequence length="78" mass="9473">MHKSKTGKKSRYKNFFNYSKNNFRKNWLLSIFFSIFSIFSILLSLFLWQLNKKFDTPIYKFPDQQITIVKKNGHAFKN</sequence>
<dbReference type="HOGENOM" id="CLU_2494554_0_0_14"/>
<organism evidence="2 3">
    <name type="scientific">Mesomycoplasma hyopneumoniae (strain J / ATCC 25934 / NCTC 10110)</name>
    <name type="common">Mycoplasma hyopneumoniae</name>
    <dbReference type="NCBI Taxonomy" id="262719"/>
    <lineage>
        <taxon>Bacteria</taxon>
        <taxon>Bacillati</taxon>
        <taxon>Mycoplasmatota</taxon>
        <taxon>Mycoplasmoidales</taxon>
        <taxon>Metamycoplasmataceae</taxon>
        <taxon>Mesomycoplasma</taxon>
    </lineage>
</organism>
<evidence type="ECO:0000256" key="1">
    <source>
        <dbReference type="SAM" id="Phobius"/>
    </source>
</evidence>
<keyword evidence="1" id="KW-0472">Membrane</keyword>
<proteinExistence type="predicted"/>
<dbReference type="EMBL" id="AE017243">
    <property type="protein sequence ID" value="AAZ44632.2"/>
    <property type="molecule type" value="Genomic_DNA"/>
</dbReference>
<feature type="transmembrane region" description="Helical" evidence="1">
    <location>
        <begin position="27"/>
        <end position="48"/>
    </location>
</feature>
<gene>
    <name evidence="2" type="ordered locus">MHJ_0546</name>
</gene>
<name>Q4A9D9_MESHJ</name>
<keyword evidence="1" id="KW-0812">Transmembrane</keyword>
<accession>Q4A9D9</accession>
<evidence type="ECO:0000313" key="2">
    <source>
        <dbReference type="EMBL" id="AAZ44632.2"/>
    </source>
</evidence>
<dbReference type="AlphaFoldDB" id="Q4A9D9"/>
<reference evidence="2 3" key="1">
    <citation type="journal article" date="2005" name="J. Bacteriol.">
        <title>Swine and poultry pathogens: the complete genome sequences of two strains of Mycoplasma hyopneumoniae and a strain of Mycoplasma synoviae.</title>
        <authorList>
            <person name="Vasconcelos A.T."/>
            <person name="Ferreira H.B."/>
            <person name="Bizarro C.V."/>
            <person name="Bonatto S.L."/>
            <person name="Carvalho M.O."/>
            <person name="Pinto P.M."/>
            <person name="Almeida D.F."/>
            <person name="Almeida L.G."/>
            <person name="Almeida R."/>
            <person name="Alves-Filho L."/>
            <person name="Assuncao E.N."/>
            <person name="Azevedo V.A."/>
            <person name="Bogo M.R."/>
            <person name="Brigido M.M."/>
            <person name="Brocchi M."/>
            <person name="Burity H.A."/>
            <person name="Camargo A.A."/>
            <person name="Camargo S.S."/>
            <person name="Carepo M.S."/>
            <person name="Carraro D.M."/>
            <person name="de Mattos Cascardo J.C."/>
            <person name="Castro L.A."/>
            <person name="Cavalcanti G."/>
            <person name="Chemale G."/>
            <person name="Collevatti R.G."/>
            <person name="Cunha C.W."/>
            <person name="Dallagiovanna B."/>
            <person name="Dambros B.P."/>
            <person name="Dellagostin O.A."/>
            <person name="Falcao C."/>
            <person name="Fantinatti-Garboggini F."/>
            <person name="Felipe M.S."/>
            <person name="Fiorentin L."/>
            <person name="Franco G.R."/>
            <person name="Freitas N.S."/>
            <person name="Frias D."/>
            <person name="Grangeiro T.B."/>
            <person name="Grisard E.C."/>
            <person name="Guimaraes C.T."/>
            <person name="Hungria M."/>
            <person name="Jardim S.N."/>
            <person name="Krieger M.A."/>
            <person name="Laurino J.P."/>
            <person name="Lima L.F."/>
            <person name="Lopes M.I."/>
            <person name="Loreto E.L."/>
            <person name="Madeira H.M."/>
            <person name="Manfio G.P."/>
            <person name="Maranhao A.Q."/>
            <person name="Martinkovics C.T."/>
            <person name="Medeiros S.R."/>
            <person name="Moreira M.A."/>
            <person name="Neiva M."/>
            <person name="Ramalho-Neto C.E."/>
            <person name="Nicolas M.F."/>
            <person name="Oliveira S.C."/>
            <person name="Paixao R.F."/>
            <person name="Pedrosa F.O."/>
            <person name="Pena S.D."/>
            <person name="Pereira M."/>
            <person name="Pereira-Ferrari L."/>
            <person name="Piffer I."/>
            <person name="Pinto L.S."/>
            <person name="Potrich D.P."/>
            <person name="Salim A.C."/>
            <person name="Santos F.R."/>
            <person name="Schmitt R."/>
            <person name="Schneider M.P."/>
            <person name="Schrank A."/>
            <person name="Schrank I.S."/>
            <person name="Schuck A.F."/>
            <person name="Seuanez H.N."/>
            <person name="Silva D.W."/>
            <person name="Silva R."/>
            <person name="Silva S.C."/>
            <person name="Soares C.M."/>
            <person name="Souza K.R."/>
            <person name="Souza R.C."/>
            <person name="Staats C.C."/>
            <person name="Steffens M.B."/>
            <person name="Teixeira S.M."/>
            <person name="Urmenyi T.P."/>
            <person name="Vainstein M.H."/>
            <person name="Zuccherato L.W."/>
            <person name="Simpson A.J."/>
            <person name="Zaha A."/>
        </authorList>
    </citation>
    <scope>NUCLEOTIDE SEQUENCE [LARGE SCALE GENOMIC DNA]</scope>
    <source>
        <strain evidence="3">J / ATCC 25934 / NCTC 10110</strain>
    </source>
</reference>
<dbReference type="KEGG" id="mhj:MHJ_0546"/>
<dbReference type="Proteomes" id="UP000000548">
    <property type="component" value="Chromosome"/>
</dbReference>
<keyword evidence="1" id="KW-1133">Transmembrane helix</keyword>
<evidence type="ECO:0000313" key="3">
    <source>
        <dbReference type="Proteomes" id="UP000000548"/>
    </source>
</evidence>
<protein>
    <submittedName>
        <fullName evidence="2">Uncharacterized protein</fullName>
    </submittedName>
</protein>